<gene>
    <name evidence="3" type="ORF">POJ06DRAFT_295329</name>
</gene>
<dbReference type="InterPro" id="IPR050300">
    <property type="entry name" value="GDXG_lipolytic_enzyme"/>
</dbReference>
<dbReference type="Gene3D" id="3.40.50.1820">
    <property type="entry name" value="alpha/beta hydrolase"/>
    <property type="match status" value="1"/>
</dbReference>
<evidence type="ECO:0000313" key="3">
    <source>
        <dbReference type="EMBL" id="KAJ8100245.1"/>
    </source>
</evidence>
<dbReference type="PANTHER" id="PTHR48081">
    <property type="entry name" value="AB HYDROLASE SUPERFAMILY PROTEIN C4A8.06C"/>
    <property type="match status" value="1"/>
</dbReference>
<evidence type="ECO:0000313" key="4">
    <source>
        <dbReference type="Proteomes" id="UP001217417"/>
    </source>
</evidence>
<name>A0AAD7QRY1_9ASCO</name>
<dbReference type="GeneID" id="80885675"/>
<feature type="domain" description="Alpha/beta hydrolase fold-3" evidence="2">
    <location>
        <begin position="27"/>
        <end position="236"/>
    </location>
</feature>
<protein>
    <submittedName>
        <fullName evidence="3">Alpha/Beta hydrolase protein</fullName>
    </submittedName>
</protein>
<comment type="caution">
    <text evidence="3">The sequence shown here is derived from an EMBL/GenBank/DDBJ whole genome shotgun (WGS) entry which is preliminary data.</text>
</comment>
<dbReference type="SUPFAM" id="SSF53474">
    <property type="entry name" value="alpha/beta-Hydrolases"/>
    <property type="match status" value="1"/>
</dbReference>
<sequence>MAIQRWRDPSICPPPDSKKDYKKYPLLVNVHGGAFCLGNPGLDCLVCKRLANDAICVVANVHYRKAPEHPFPAGLDDVEKTILAVLNDPDLSMVDGDRIAIMGSSAGGALALGAALNPELQKRGNVKGIVPVMSVTDCTLDQKVRMDSLPAESKGKDVLKDIHMLIDAYMKGGGYRRDPRASPAFADPSLWPAKLMFVTARKDCLYGEQERLVKRIREARSGDGGVTWKVLDGMDHPSRDVRTGIVAEKWNEAWNEVASYLQEVWKA</sequence>
<dbReference type="EMBL" id="JARPMG010000005">
    <property type="protein sequence ID" value="KAJ8100245.1"/>
    <property type="molecule type" value="Genomic_DNA"/>
</dbReference>
<keyword evidence="4" id="KW-1185">Reference proteome</keyword>
<organism evidence="3 4">
    <name type="scientific">Lipomyces tetrasporus</name>
    <dbReference type="NCBI Taxonomy" id="54092"/>
    <lineage>
        <taxon>Eukaryota</taxon>
        <taxon>Fungi</taxon>
        <taxon>Dikarya</taxon>
        <taxon>Ascomycota</taxon>
        <taxon>Saccharomycotina</taxon>
        <taxon>Lipomycetes</taxon>
        <taxon>Lipomycetales</taxon>
        <taxon>Lipomycetaceae</taxon>
        <taxon>Lipomyces</taxon>
    </lineage>
</organism>
<reference evidence="3" key="1">
    <citation type="submission" date="2023-03" db="EMBL/GenBank/DDBJ databases">
        <title>Near-Complete genome sequence of Lipomyces tetrasporous NRRL Y-64009, an oleaginous yeast capable of growing on lignocellulosic hydrolysates.</title>
        <authorList>
            <consortium name="Lawrence Berkeley National Laboratory"/>
            <person name="Jagtap S.S."/>
            <person name="Liu J.-J."/>
            <person name="Walukiewicz H.E."/>
            <person name="Pangilinan J."/>
            <person name="Lipzen A."/>
            <person name="Ahrendt S."/>
            <person name="Koriabine M."/>
            <person name="Cobaugh K."/>
            <person name="Salamov A."/>
            <person name="Yoshinaga Y."/>
            <person name="Ng V."/>
            <person name="Daum C."/>
            <person name="Grigoriev I.V."/>
            <person name="Slininger P.J."/>
            <person name="Dien B.S."/>
            <person name="Jin Y.-S."/>
            <person name="Rao C.V."/>
        </authorList>
    </citation>
    <scope>NUCLEOTIDE SEQUENCE</scope>
    <source>
        <strain evidence="3">NRRL Y-64009</strain>
    </source>
</reference>
<dbReference type="Proteomes" id="UP001217417">
    <property type="component" value="Unassembled WGS sequence"/>
</dbReference>
<accession>A0AAD7QRY1</accession>
<dbReference type="InterPro" id="IPR013094">
    <property type="entry name" value="AB_hydrolase_3"/>
</dbReference>
<evidence type="ECO:0000259" key="2">
    <source>
        <dbReference type="Pfam" id="PF07859"/>
    </source>
</evidence>
<dbReference type="AlphaFoldDB" id="A0AAD7QRY1"/>
<dbReference type="GO" id="GO:0016787">
    <property type="term" value="F:hydrolase activity"/>
    <property type="evidence" value="ECO:0007669"/>
    <property type="project" value="UniProtKB-KW"/>
</dbReference>
<dbReference type="Pfam" id="PF07859">
    <property type="entry name" value="Abhydrolase_3"/>
    <property type="match status" value="1"/>
</dbReference>
<dbReference type="InterPro" id="IPR029058">
    <property type="entry name" value="AB_hydrolase_fold"/>
</dbReference>
<evidence type="ECO:0000256" key="1">
    <source>
        <dbReference type="ARBA" id="ARBA00022801"/>
    </source>
</evidence>
<keyword evidence="1 3" id="KW-0378">Hydrolase</keyword>
<proteinExistence type="predicted"/>
<dbReference type="RefSeq" id="XP_056043695.1">
    <property type="nucleotide sequence ID" value="XM_056190509.1"/>
</dbReference>
<dbReference type="PANTHER" id="PTHR48081:SF8">
    <property type="entry name" value="ALPHA_BETA HYDROLASE FOLD-3 DOMAIN-CONTAINING PROTEIN-RELATED"/>
    <property type="match status" value="1"/>
</dbReference>